<comment type="caution">
    <text evidence="2">The sequence shown here is derived from an EMBL/GenBank/DDBJ whole genome shotgun (WGS) entry which is preliminary data.</text>
</comment>
<dbReference type="AlphaFoldDB" id="A0A1X1ZXL7"/>
<evidence type="ECO:0000313" key="2">
    <source>
        <dbReference type="EMBL" id="ORW29707.1"/>
    </source>
</evidence>
<dbReference type="OrthoDB" id="3360929at2"/>
<evidence type="ECO:0000256" key="1">
    <source>
        <dbReference type="SAM" id="MobiDB-lite"/>
    </source>
</evidence>
<dbReference type="Proteomes" id="UP000193781">
    <property type="component" value="Unassembled WGS sequence"/>
</dbReference>
<accession>A0A1X1ZXL7</accession>
<sequence>MSRRRGAAPWAATSMPIIRRQWCYAMEAAADLTFEEYRNALPPGAPPERVAQMRKIERLIDKFAATADTIRTEAAALRTAELYWVSRDMVDVVLEASKSLPEWTPEAAMPAATGLLCWAKSADTVSSGVPTQEAVEMDLNRPGVTARPLDREVATIIDIPWDAVWWWRRPDGLLQLTPASRAEQNAAVLRMANTSSPLWGAHTIMIRPDVPRTGEANGGESAYPFISALGAAWLLMGQTNIAETRTIGPTPEPRPRPDPTAGTDTAAPVPPRPSLVTIVDILRAQRQSRAADSGRTYSHRFPVSGHWRQQACGPGLSQRKPRYIGDYLKGPADAPLIAPKTRVHVLRGKRGAR</sequence>
<name>A0A1X1ZXL7_9MYCO</name>
<keyword evidence="3" id="KW-1185">Reference proteome</keyword>
<evidence type="ECO:0000313" key="3">
    <source>
        <dbReference type="Proteomes" id="UP000193781"/>
    </source>
</evidence>
<dbReference type="EMBL" id="LQPH01000051">
    <property type="protein sequence ID" value="ORW29707.1"/>
    <property type="molecule type" value="Genomic_DNA"/>
</dbReference>
<protein>
    <submittedName>
        <fullName evidence="2">Uncharacterized protein</fullName>
    </submittedName>
</protein>
<dbReference type="STRING" id="244292.ABW17_24560"/>
<feature type="region of interest" description="Disordered" evidence="1">
    <location>
        <begin position="244"/>
        <end position="272"/>
    </location>
</feature>
<proteinExistence type="predicted"/>
<reference evidence="2 3" key="1">
    <citation type="submission" date="2016-01" db="EMBL/GenBank/DDBJ databases">
        <title>The new phylogeny of the genus Mycobacterium.</title>
        <authorList>
            <person name="Tarcisio F."/>
            <person name="Conor M."/>
            <person name="Antonella G."/>
            <person name="Elisabetta G."/>
            <person name="Giulia F.S."/>
            <person name="Sara T."/>
            <person name="Anna F."/>
            <person name="Clotilde B."/>
            <person name="Roberto B."/>
            <person name="Veronica D.S."/>
            <person name="Fabio R."/>
            <person name="Monica P."/>
            <person name="Olivier J."/>
            <person name="Enrico T."/>
            <person name="Nicola S."/>
        </authorList>
    </citation>
    <scope>NUCLEOTIDE SEQUENCE [LARGE SCALE GENOMIC DNA]</scope>
    <source>
        <strain evidence="2 3">DSM 44803</strain>
    </source>
</reference>
<organism evidence="2 3">
    <name type="scientific">Mycobacterium nebraskense</name>
    <dbReference type="NCBI Taxonomy" id="244292"/>
    <lineage>
        <taxon>Bacteria</taxon>
        <taxon>Bacillati</taxon>
        <taxon>Actinomycetota</taxon>
        <taxon>Actinomycetes</taxon>
        <taxon>Mycobacteriales</taxon>
        <taxon>Mycobacteriaceae</taxon>
        <taxon>Mycobacterium</taxon>
    </lineage>
</organism>
<gene>
    <name evidence="2" type="ORF">AWC17_26920</name>
</gene>